<comment type="catalytic activity">
    <reaction evidence="4 5">
        <text>L-glutaminyl-[peptide chain release factor] + S-adenosyl-L-methionine = N(5)-methyl-L-glutaminyl-[peptide chain release factor] + S-adenosyl-L-homocysteine + H(+)</text>
        <dbReference type="Rhea" id="RHEA:42896"/>
        <dbReference type="Rhea" id="RHEA-COMP:10271"/>
        <dbReference type="Rhea" id="RHEA-COMP:10272"/>
        <dbReference type="ChEBI" id="CHEBI:15378"/>
        <dbReference type="ChEBI" id="CHEBI:30011"/>
        <dbReference type="ChEBI" id="CHEBI:57856"/>
        <dbReference type="ChEBI" id="CHEBI:59789"/>
        <dbReference type="ChEBI" id="CHEBI:61891"/>
        <dbReference type="EC" id="2.1.1.297"/>
    </reaction>
</comment>
<comment type="function">
    <text evidence="5">Methylates the class 1 translation termination release factors RF1/PrfA and RF2/PrfB on the glutamine residue of the universally conserved GGQ motif.</text>
</comment>
<dbReference type="GO" id="GO:0102559">
    <property type="term" value="F:peptide chain release factor N(5)-glutamine methyltransferase activity"/>
    <property type="evidence" value="ECO:0007669"/>
    <property type="project" value="UniProtKB-EC"/>
</dbReference>
<dbReference type="CDD" id="cd02440">
    <property type="entry name" value="AdoMet_MTases"/>
    <property type="match status" value="1"/>
</dbReference>
<organism evidence="8 9">
    <name type="scientific">Oceanicella actignis</name>
    <dbReference type="NCBI Taxonomy" id="1189325"/>
    <lineage>
        <taxon>Bacteria</taxon>
        <taxon>Pseudomonadati</taxon>
        <taxon>Pseudomonadota</taxon>
        <taxon>Alphaproteobacteria</taxon>
        <taxon>Rhodobacterales</taxon>
        <taxon>Paracoccaceae</taxon>
        <taxon>Oceanicella</taxon>
    </lineage>
</organism>
<dbReference type="SUPFAM" id="SSF53335">
    <property type="entry name" value="S-adenosyl-L-methionine-dependent methyltransferases"/>
    <property type="match status" value="1"/>
</dbReference>
<evidence type="ECO:0000256" key="1">
    <source>
        <dbReference type="ARBA" id="ARBA00022603"/>
    </source>
</evidence>
<dbReference type="EC" id="2.1.1.297" evidence="5"/>
<sequence>MSAAPDRAPTRAALLAEGARRLEGAGIEGAARDARLLLRWAAGLDGAALAARLDQAPAPDEAARFREAVAARAARRPLSHITGRRVFWGREFLVTGDVLDPRPETETLIAAALEGGAFARALDLGLGSGCILFTLLAERPGARGVGVEREAAALAVARRNAALVGVEGRARLVQGDWFAPLGDERFDLIVSNPPYIPADEMDALAPEVRLHEPAAALSPGGDGLDAYRALAAGLAAHLAPGGRALFEFGAGQEEAVRAIFAAQGFGAARLHRDMDGRARVIELRAPADGARGQDRT</sequence>
<evidence type="ECO:0000259" key="7">
    <source>
        <dbReference type="Pfam" id="PF17827"/>
    </source>
</evidence>
<dbReference type="STRING" id="1189325.SAMN04488119_10259"/>
<feature type="binding site" evidence="5">
    <location>
        <begin position="192"/>
        <end position="195"/>
    </location>
    <ligand>
        <name>substrate</name>
    </ligand>
</feature>
<dbReference type="InterPro" id="IPR002052">
    <property type="entry name" value="DNA_methylase_N6_adenine_CS"/>
</dbReference>
<dbReference type="EMBL" id="FRDL01000001">
    <property type="protein sequence ID" value="SHN52513.1"/>
    <property type="molecule type" value="Genomic_DNA"/>
</dbReference>
<dbReference type="InterPro" id="IPR029063">
    <property type="entry name" value="SAM-dependent_MTases_sf"/>
</dbReference>
<evidence type="ECO:0000256" key="2">
    <source>
        <dbReference type="ARBA" id="ARBA00022679"/>
    </source>
</evidence>
<dbReference type="InterPro" id="IPR019874">
    <property type="entry name" value="RF_methyltr_PrmC"/>
</dbReference>
<evidence type="ECO:0000313" key="9">
    <source>
        <dbReference type="Proteomes" id="UP000184066"/>
    </source>
</evidence>
<name>A0A1M7S1W8_9RHOB</name>
<dbReference type="Pfam" id="PF05175">
    <property type="entry name" value="MTS"/>
    <property type="match status" value="1"/>
</dbReference>
<dbReference type="NCBIfam" id="TIGR00536">
    <property type="entry name" value="hemK_fam"/>
    <property type="match status" value="1"/>
</dbReference>
<reference evidence="8 9" key="1">
    <citation type="submission" date="2016-12" db="EMBL/GenBank/DDBJ databases">
        <authorList>
            <person name="Song W.-J."/>
            <person name="Kurnit D.M."/>
        </authorList>
    </citation>
    <scope>NUCLEOTIDE SEQUENCE [LARGE SCALE GENOMIC DNA]</scope>
    <source>
        <strain evidence="8 9">CGMCC 1.10808</strain>
    </source>
</reference>
<accession>A0A1M7S1W8</accession>
<dbReference type="GO" id="GO:0003676">
    <property type="term" value="F:nucleic acid binding"/>
    <property type="evidence" value="ECO:0007669"/>
    <property type="project" value="InterPro"/>
</dbReference>
<evidence type="ECO:0000256" key="3">
    <source>
        <dbReference type="ARBA" id="ARBA00022691"/>
    </source>
</evidence>
<evidence type="ECO:0000259" key="6">
    <source>
        <dbReference type="Pfam" id="PF05175"/>
    </source>
</evidence>
<feature type="domain" description="Methyltransferase small" evidence="6">
    <location>
        <begin position="109"/>
        <end position="222"/>
    </location>
</feature>
<dbReference type="Proteomes" id="UP000184066">
    <property type="component" value="Unassembled WGS sequence"/>
</dbReference>
<dbReference type="PANTHER" id="PTHR18895:SF74">
    <property type="entry name" value="MTRF1L RELEASE FACTOR GLUTAMINE METHYLTRANSFERASE"/>
    <property type="match status" value="1"/>
</dbReference>
<dbReference type="AlphaFoldDB" id="A0A1M7S1W8"/>
<dbReference type="InterPro" id="IPR040758">
    <property type="entry name" value="PrmC_N"/>
</dbReference>
<dbReference type="RefSeq" id="WP_072746007.1">
    <property type="nucleotide sequence ID" value="NZ_FOHL01000002.1"/>
</dbReference>
<feature type="binding site" evidence="5">
    <location>
        <position position="177"/>
    </location>
    <ligand>
        <name>S-adenosyl-L-methionine</name>
        <dbReference type="ChEBI" id="CHEBI:59789"/>
    </ligand>
</feature>
<keyword evidence="1 5" id="KW-0489">Methyltransferase</keyword>
<evidence type="ECO:0000256" key="4">
    <source>
        <dbReference type="ARBA" id="ARBA00048391"/>
    </source>
</evidence>
<dbReference type="GO" id="GO:0032259">
    <property type="term" value="P:methylation"/>
    <property type="evidence" value="ECO:0007669"/>
    <property type="project" value="UniProtKB-KW"/>
</dbReference>
<dbReference type="InterPro" id="IPR004556">
    <property type="entry name" value="HemK-like"/>
</dbReference>
<evidence type="ECO:0000256" key="5">
    <source>
        <dbReference type="HAMAP-Rule" id="MF_02126"/>
    </source>
</evidence>
<keyword evidence="2 5" id="KW-0808">Transferase</keyword>
<proteinExistence type="inferred from homology"/>
<feature type="binding site" evidence="5">
    <location>
        <begin position="125"/>
        <end position="129"/>
    </location>
    <ligand>
        <name>S-adenosyl-L-methionine</name>
        <dbReference type="ChEBI" id="CHEBI:59789"/>
    </ligand>
</feature>
<feature type="binding site" evidence="5">
    <location>
        <position position="192"/>
    </location>
    <ligand>
        <name>S-adenosyl-L-methionine</name>
        <dbReference type="ChEBI" id="CHEBI:59789"/>
    </ligand>
</feature>
<dbReference type="OrthoDB" id="9800643at2"/>
<dbReference type="HAMAP" id="MF_02126">
    <property type="entry name" value="RF_methyltr_PrmC"/>
    <property type="match status" value="1"/>
</dbReference>
<dbReference type="Gene3D" id="3.40.50.150">
    <property type="entry name" value="Vaccinia Virus protein VP39"/>
    <property type="match status" value="1"/>
</dbReference>
<dbReference type="Pfam" id="PF17827">
    <property type="entry name" value="PrmC_N"/>
    <property type="match status" value="1"/>
</dbReference>
<dbReference type="Gene3D" id="1.10.8.10">
    <property type="entry name" value="DNA helicase RuvA subunit, C-terminal domain"/>
    <property type="match status" value="1"/>
</dbReference>
<dbReference type="NCBIfam" id="TIGR03534">
    <property type="entry name" value="RF_mod_PrmC"/>
    <property type="match status" value="1"/>
</dbReference>
<feature type="domain" description="Release factor glutamine methyltransferase N-terminal" evidence="7">
    <location>
        <begin position="14"/>
        <end position="83"/>
    </location>
</feature>
<keyword evidence="3 5" id="KW-0949">S-adenosyl-L-methionine</keyword>
<dbReference type="InterPro" id="IPR007848">
    <property type="entry name" value="Small_mtfrase_dom"/>
</dbReference>
<protein>
    <recommendedName>
        <fullName evidence="5">Release factor glutamine methyltransferase</fullName>
        <shortName evidence="5">RF MTase</shortName>
        <ecNumber evidence="5">2.1.1.297</ecNumber>
    </recommendedName>
    <alternativeName>
        <fullName evidence="5">N5-glutamine methyltransferase PrmC</fullName>
    </alternativeName>
    <alternativeName>
        <fullName evidence="5">Protein-(glutamine-N5) MTase PrmC</fullName>
    </alternativeName>
    <alternativeName>
        <fullName evidence="5">Protein-glutamine N-methyltransferase PrmC</fullName>
    </alternativeName>
</protein>
<gene>
    <name evidence="5" type="primary">prmC</name>
    <name evidence="8" type="ORF">SAMN05216200_101459</name>
</gene>
<evidence type="ECO:0000313" key="8">
    <source>
        <dbReference type="EMBL" id="SHN52513.1"/>
    </source>
</evidence>
<comment type="similarity">
    <text evidence="5">Belongs to the protein N5-glutamine methyltransferase family. PrmC subfamily.</text>
</comment>
<feature type="binding site" evidence="5">
    <location>
        <position position="148"/>
    </location>
    <ligand>
        <name>S-adenosyl-L-methionine</name>
        <dbReference type="ChEBI" id="CHEBI:59789"/>
    </ligand>
</feature>
<dbReference type="PANTHER" id="PTHR18895">
    <property type="entry name" value="HEMK METHYLTRANSFERASE"/>
    <property type="match status" value="1"/>
</dbReference>
<dbReference type="InterPro" id="IPR050320">
    <property type="entry name" value="N5-glutamine_MTase"/>
</dbReference>
<dbReference type="PROSITE" id="PS00092">
    <property type="entry name" value="N6_MTASE"/>
    <property type="match status" value="1"/>
</dbReference>
<keyword evidence="9" id="KW-1185">Reference proteome</keyword>